<evidence type="ECO:0000313" key="5">
    <source>
        <dbReference type="Proteomes" id="UP000272537"/>
    </source>
</evidence>
<comment type="caution">
    <text evidence="3">The sequence shown here is derived from an EMBL/GenBank/DDBJ whole genome shotgun (WGS) entry which is preliminary data.</text>
</comment>
<accession>A0A3T1KTL8</accession>
<feature type="coiled-coil region" evidence="1">
    <location>
        <begin position="311"/>
        <end position="339"/>
    </location>
</feature>
<reference evidence="4 5" key="1">
    <citation type="journal article" date="2018" name="BMC Genomics">
        <title>Genes significantly associated with lineage II food isolates of Listeria monocytogenes.</title>
        <authorList>
            <person name="Pirone-Davies C."/>
            <person name="Chen Y."/>
            <person name="Pightling A."/>
            <person name="Ryan G."/>
            <person name="Wang Y."/>
            <person name="Yao K."/>
            <person name="Hoffmann M."/>
            <person name="Allard M.W."/>
        </authorList>
    </citation>
    <scope>NUCLEOTIDE SEQUENCE [LARGE SCALE GENOMIC DNA]</scope>
    <source>
        <strain evidence="4 5">PNUSAL000550</strain>
    </source>
</reference>
<protein>
    <recommendedName>
        <fullName evidence="2">Protein CR006 P-loop domain-containing protein</fullName>
    </recommendedName>
</protein>
<dbReference type="InterPro" id="IPR026866">
    <property type="entry name" value="CR006_AAA"/>
</dbReference>
<dbReference type="EMBL" id="QXLS01000001">
    <property type="protein sequence ID" value="RKA11043.1"/>
    <property type="molecule type" value="Genomic_DNA"/>
</dbReference>
<proteinExistence type="predicted"/>
<feature type="coiled-coil region" evidence="1">
    <location>
        <begin position="103"/>
        <end position="137"/>
    </location>
</feature>
<dbReference type="Proteomes" id="UP000527632">
    <property type="component" value="Unassembled WGS sequence"/>
</dbReference>
<dbReference type="InterPro" id="IPR027417">
    <property type="entry name" value="P-loop_NTPase"/>
</dbReference>
<dbReference type="Proteomes" id="UP000272537">
    <property type="component" value="Unassembled WGS sequence"/>
</dbReference>
<evidence type="ECO:0000313" key="3">
    <source>
        <dbReference type="EMBL" id="EAH4241000.1"/>
    </source>
</evidence>
<dbReference type="RefSeq" id="WP_010958782.1">
    <property type="nucleotide sequence ID" value="NC_021825.2"/>
</dbReference>
<dbReference type="EMBL" id="AABGUK010000001">
    <property type="protein sequence ID" value="EAH4241000.1"/>
    <property type="molecule type" value="Genomic_DNA"/>
</dbReference>
<dbReference type="Pfam" id="PF13166">
    <property type="entry name" value="AAA_13"/>
    <property type="match status" value="1"/>
</dbReference>
<gene>
    <name evidence="4" type="ORF">DYZ80_00575</name>
    <name evidence="3" type="ORF">E5F58_03175</name>
</gene>
<reference evidence="3 6" key="2">
    <citation type="submission" date="2019-04" db="EMBL/GenBank/DDBJ databases">
        <authorList>
            <consortium name="GenomeTrakr: Next Generation Sequencing Network for Food Pathogen Tracability"/>
        </authorList>
    </citation>
    <scope>NUCLEOTIDE SEQUENCE [LARGE SCALE GENOMIC DNA]</scope>
    <source>
        <strain evidence="3 6">LS1344</strain>
    </source>
</reference>
<keyword evidence="1" id="KW-0175">Coiled coil</keyword>
<evidence type="ECO:0000313" key="4">
    <source>
        <dbReference type="EMBL" id="RKA11043.1"/>
    </source>
</evidence>
<feature type="coiled-coil region" evidence="1">
    <location>
        <begin position="410"/>
        <end position="447"/>
    </location>
</feature>
<dbReference type="SUPFAM" id="SSF52540">
    <property type="entry name" value="P-loop containing nucleoside triphosphate hydrolases"/>
    <property type="match status" value="1"/>
</dbReference>
<feature type="domain" description="Protein CR006 P-loop" evidence="2">
    <location>
        <begin position="17"/>
        <end position="698"/>
    </location>
</feature>
<evidence type="ECO:0000313" key="6">
    <source>
        <dbReference type="Proteomes" id="UP000527632"/>
    </source>
</evidence>
<dbReference type="Gene3D" id="3.40.50.300">
    <property type="entry name" value="P-loop containing nucleotide triphosphate hydrolases"/>
    <property type="match status" value="1"/>
</dbReference>
<evidence type="ECO:0000256" key="1">
    <source>
        <dbReference type="SAM" id="Coils"/>
    </source>
</evidence>
<organism evidence="3 6">
    <name type="scientific">Listeria monocytogenes</name>
    <dbReference type="NCBI Taxonomy" id="1639"/>
    <lineage>
        <taxon>Bacteria</taxon>
        <taxon>Bacillati</taxon>
        <taxon>Bacillota</taxon>
        <taxon>Bacilli</taxon>
        <taxon>Bacillales</taxon>
        <taxon>Listeriaceae</taxon>
        <taxon>Listeria</taxon>
    </lineage>
</organism>
<evidence type="ECO:0000259" key="2">
    <source>
        <dbReference type="Pfam" id="PF13166"/>
    </source>
</evidence>
<dbReference type="AlphaFoldDB" id="A0A3T1KTL8"/>
<dbReference type="KEGG" id="lmok:CQ02_03520"/>
<name>A0A3T1KTL8_LISMN</name>
<sequence>MKIELATRKNVFQEDNIEFKRKNFIFGKNGSGKSTLCDLIKMQKHLYQTEMNSNYELVEVKEDGEYVLANNQEEKFDVQIFQGFDSVIGENNNLNAIALSAGNKVIEDKLPILNRELEALNDEKKIKNNIYLKAKEKHNFQESKIDNWYSVAAKSIKRNTQYQIDPNYNKRKFKDDINKSKRIENVEELNSIIKETPKNPVVDYFFDIPNLKEILNLVNDILVKTVEIPQKCNELNTSEKEKFARKGLNLHEENDDCLFCGNKLTRDRMNKLNQHFNEGYQKLEEEVLSIEIEKITFQKIKQQEFYAKFDVEEINNIILEKENEINRFLENLLNAINEKKEDITKIFNILELEIPQITNLQIKINELIRENNIFGENLNNNIKIAKESIKYHLISIECEKFNFNVEKNELNNLKLQIPDLTKINQEIEEKNKEIQELKNQQKDTSKIAQLINERLKKAGKDDLQLKKIENDGFERYEIQDGENEVRSINKISTGEKNIIAFLYFIYSLEDIENQKNKPKIIIFDDPMNSNDDTMQYLIITELQKLYSGIDKNKFNHEKDYFLCLTHNVHFYLNVQPHGNHKDSKGRTKYDKSNFFRIENKKFRLIKNEKEDIKTNYAGLWIELSELCERNLRYAILNSMRRIIETFVKFNNLNTDDFYRENAIYKKLFDVGSHSIDDLTHEQFTETPAELKLIFSNLFEENGFEDHFKNYWK</sequence>